<proteinExistence type="predicted"/>
<feature type="transmembrane region" description="Helical" evidence="1">
    <location>
        <begin position="249"/>
        <end position="270"/>
    </location>
</feature>
<keyword evidence="1" id="KW-0812">Transmembrane</keyword>
<feature type="transmembrane region" description="Helical" evidence="1">
    <location>
        <begin position="334"/>
        <end position="354"/>
    </location>
</feature>
<evidence type="ECO:0000313" key="6">
    <source>
        <dbReference type="Proteomes" id="UP000184368"/>
    </source>
</evidence>
<feature type="domain" description="Lnb N-terminal periplasmic" evidence="3">
    <location>
        <begin position="20"/>
        <end position="166"/>
    </location>
</feature>
<feature type="transmembrane region" description="Helical" evidence="1">
    <location>
        <begin position="360"/>
        <end position="377"/>
    </location>
</feature>
<evidence type="ECO:0000259" key="4">
    <source>
        <dbReference type="Pfam" id="PF25221"/>
    </source>
</evidence>
<evidence type="ECO:0000256" key="2">
    <source>
        <dbReference type="SAM" id="SignalP"/>
    </source>
</evidence>
<dbReference type="Proteomes" id="UP000184368">
    <property type="component" value="Unassembled WGS sequence"/>
</dbReference>
<dbReference type="RefSeq" id="WP_073043491.1">
    <property type="nucleotide sequence ID" value="NZ_FQUO01000008.1"/>
</dbReference>
<feature type="transmembrane region" description="Helical" evidence="1">
    <location>
        <begin position="311"/>
        <end position="327"/>
    </location>
</feature>
<organism evidence="5 6">
    <name type="scientific">Cnuella takakiae</name>
    <dbReference type="NCBI Taxonomy" id="1302690"/>
    <lineage>
        <taxon>Bacteria</taxon>
        <taxon>Pseudomonadati</taxon>
        <taxon>Bacteroidota</taxon>
        <taxon>Chitinophagia</taxon>
        <taxon>Chitinophagales</taxon>
        <taxon>Chitinophagaceae</taxon>
        <taxon>Cnuella</taxon>
    </lineage>
</organism>
<dbReference type="STRING" id="1302690.BUE76_18255"/>
<name>A0A1M5C290_9BACT</name>
<reference evidence="5 6" key="1">
    <citation type="submission" date="2016-11" db="EMBL/GenBank/DDBJ databases">
        <authorList>
            <person name="Jaros S."/>
            <person name="Januszkiewicz K."/>
            <person name="Wedrychowicz H."/>
        </authorList>
    </citation>
    <scope>NUCLEOTIDE SEQUENCE [LARGE SCALE GENOMIC DNA]</scope>
    <source>
        <strain evidence="5 6">DSM 26897</strain>
    </source>
</reference>
<accession>A0A1M5C290</accession>
<feature type="domain" description="Lnb-like transmembrane" evidence="4">
    <location>
        <begin position="248"/>
        <end position="374"/>
    </location>
</feature>
<dbReference type="OrthoDB" id="319167at2"/>
<feature type="transmembrane region" description="Helical" evidence="1">
    <location>
        <begin position="282"/>
        <end position="299"/>
    </location>
</feature>
<dbReference type="EMBL" id="FQUO01000008">
    <property type="protein sequence ID" value="SHF48888.1"/>
    <property type="molecule type" value="Genomic_DNA"/>
</dbReference>
<keyword evidence="6" id="KW-1185">Reference proteome</keyword>
<dbReference type="InterPro" id="IPR057436">
    <property type="entry name" value="5TMH_Lnb"/>
</dbReference>
<keyword evidence="1" id="KW-1133">Transmembrane helix</keyword>
<dbReference type="AlphaFoldDB" id="A0A1M5C290"/>
<protein>
    <submittedName>
        <fullName evidence="5">Uncharacterized protein</fullName>
    </submittedName>
</protein>
<feature type="signal peptide" evidence="2">
    <location>
        <begin position="1"/>
        <end position="19"/>
    </location>
</feature>
<evidence type="ECO:0000313" key="5">
    <source>
        <dbReference type="EMBL" id="SHF48888.1"/>
    </source>
</evidence>
<feature type="chain" id="PRO_5012567414" evidence="2">
    <location>
        <begin position="20"/>
        <end position="387"/>
    </location>
</feature>
<gene>
    <name evidence="5" type="ORF">SAMN05444008_108203</name>
</gene>
<evidence type="ECO:0000256" key="1">
    <source>
        <dbReference type="SAM" id="Phobius"/>
    </source>
</evidence>
<dbReference type="InterPro" id="IPR025178">
    <property type="entry name" value="Lnb_N"/>
</dbReference>
<evidence type="ECO:0000259" key="3">
    <source>
        <dbReference type="Pfam" id="PF13387"/>
    </source>
</evidence>
<dbReference type="Pfam" id="PF13387">
    <property type="entry name" value="Lnb_N"/>
    <property type="match status" value="1"/>
</dbReference>
<keyword evidence="1" id="KW-0472">Membrane</keyword>
<keyword evidence="2" id="KW-0732">Signal</keyword>
<sequence>MIRFLLAIVFLFVAPASFAQSDSCGLRITLLTCNPGEELYSTFGHTAIRVQHGPSGTDEVYNYGMFEFAPDFYLKFIRGKLLYSLTIETYPDFLYTYQYESRSVVEQEVLLGCSQKQNLWAALRENARPENRNYRYDFLFDNCTTRARDMIARYAGKGLQWRNILPAESPTFREMLHTYLDGGGQYWSKLGIDLLLGARLDRTVSNQQAMFLPDYLLKGVDSARLNGQRLVSPPRPILQLPSPIKGASALQPMVVLSILLLIVGALSFLPQTRALLKIFDRLFFLLLGLAGFLLLFMWLGTDHKVCRDNLNLLWALPTHAVAAWYTGRNTDRTLTYFRMVCWGMVALVGAWFFMPQALNPALLPLVALVALRSWRLSQPNAYAHKKY</sequence>
<dbReference type="Pfam" id="PF25221">
    <property type="entry name" value="5TMH_Lnb"/>
    <property type="match status" value="1"/>
</dbReference>